<comment type="similarity">
    <text evidence="1">Belongs to the aldehyde dehydrogenase family.</text>
</comment>
<dbReference type="Proteomes" id="UP000572754">
    <property type="component" value="Unassembled WGS sequence"/>
</dbReference>
<dbReference type="PANTHER" id="PTHR11699">
    <property type="entry name" value="ALDEHYDE DEHYDROGENASE-RELATED"/>
    <property type="match status" value="1"/>
</dbReference>
<dbReference type="Pfam" id="PF00171">
    <property type="entry name" value="Aldedh"/>
    <property type="match status" value="3"/>
</dbReference>
<evidence type="ECO:0000256" key="4">
    <source>
        <dbReference type="SAM" id="Phobius"/>
    </source>
</evidence>
<evidence type="ECO:0000259" key="5">
    <source>
        <dbReference type="Pfam" id="PF00171"/>
    </source>
</evidence>
<proteinExistence type="inferred from homology"/>
<gene>
    <name evidence="6" type="ORF">FCIRC_12734</name>
</gene>
<dbReference type="InterPro" id="IPR016161">
    <property type="entry name" value="Ald_DH/histidinol_DH"/>
</dbReference>
<feature type="transmembrane region" description="Helical" evidence="4">
    <location>
        <begin position="20"/>
        <end position="41"/>
    </location>
</feature>
<accession>A0A8H5SXW0</accession>
<evidence type="ECO:0000313" key="6">
    <source>
        <dbReference type="EMBL" id="KAF5658762.1"/>
    </source>
</evidence>
<keyword evidence="7" id="KW-1185">Reference proteome</keyword>
<dbReference type="GO" id="GO:0004029">
    <property type="term" value="F:aldehyde dehydrogenase (NAD+) activity"/>
    <property type="evidence" value="ECO:0007669"/>
    <property type="project" value="UniProtKB-EC"/>
</dbReference>
<evidence type="ECO:0000256" key="1">
    <source>
        <dbReference type="ARBA" id="ARBA00009986"/>
    </source>
</evidence>
<evidence type="ECO:0000313" key="7">
    <source>
        <dbReference type="Proteomes" id="UP000572754"/>
    </source>
</evidence>
<protein>
    <recommendedName>
        <fullName evidence="2">aldehyde dehydrogenase (NAD(+))</fullName>
        <ecNumber evidence="2">1.2.1.3</ecNumber>
    </recommendedName>
</protein>
<dbReference type="InterPro" id="IPR016162">
    <property type="entry name" value="Ald_DH_N"/>
</dbReference>
<keyword evidence="4" id="KW-1133">Transmembrane helix</keyword>
<reference evidence="6 7" key="2">
    <citation type="submission" date="2020-05" db="EMBL/GenBank/DDBJ databases">
        <title>Identification and distribution of gene clusters putatively required for synthesis of sphingolipid metabolism inhibitors in phylogenetically diverse species of the filamentous fungus Fusarium.</title>
        <authorList>
            <person name="Kim H.-S."/>
            <person name="Busman M."/>
            <person name="Brown D.W."/>
            <person name="Divon H."/>
            <person name="Uhlig S."/>
            <person name="Proctor R.H."/>
        </authorList>
    </citation>
    <scope>NUCLEOTIDE SEQUENCE [LARGE SCALE GENOMIC DNA]</scope>
    <source>
        <strain evidence="6 7">NRRL 25331</strain>
    </source>
</reference>
<dbReference type="AlphaFoldDB" id="A0A8H5SXW0"/>
<feature type="domain" description="Aldehyde dehydrogenase" evidence="5">
    <location>
        <begin position="274"/>
        <end position="383"/>
    </location>
</feature>
<dbReference type="Gene3D" id="3.40.309.10">
    <property type="entry name" value="Aldehyde Dehydrogenase, Chain A, domain 2"/>
    <property type="match status" value="2"/>
</dbReference>
<reference evidence="7" key="1">
    <citation type="journal article" date="2020" name="BMC Genomics">
        <title>Correction to: Identification and distribution of gene clusters required for synthesis of sphingolipid metabolism inhibitors in diverse species of the filamentous fungus Fusarium.</title>
        <authorList>
            <person name="Kim H.S."/>
            <person name="Lohmar J.M."/>
            <person name="Busman M."/>
            <person name="Brown D.W."/>
            <person name="Naumann T.A."/>
            <person name="Divon H.H."/>
            <person name="Lysoe E."/>
            <person name="Uhlig S."/>
            <person name="Proctor R.H."/>
        </authorList>
    </citation>
    <scope>NUCLEOTIDE SEQUENCE [LARGE SCALE GENOMIC DNA]</scope>
    <source>
        <strain evidence="7">NRRL 25331</strain>
    </source>
</reference>
<dbReference type="Gene3D" id="3.40.605.10">
    <property type="entry name" value="Aldehyde Dehydrogenase, Chain A, domain 1"/>
    <property type="match status" value="2"/>
</dbReference>
<dbReference type="InterPro" id="IPR015590">
    <property type="entry name" value="Aldehyde_DH_dom"/>
</dbReference>
<feature type="non-terminal residue" evidence="6">
    <location>
        <position position="1"/>
    </location>
</feature>
<feature type="domain" description="Aldehyde dehydrogenase" evidence="5">
    <location>
        <begin position="438"/>
        <end position="509"/>
    </location>
</feature>
<dbReference type="EC" id="1.2.1.3" evidence="2"/>
<evidence type="ECO:0000256" key="2">
    <source>
        <dbReference type="ARBA" id="ARBA00024226"/>
    </source>
</evidence>
<dbReference type="EMBL" id="JAAQPE010000570">
    <property type="protein sequence ID" value="KAF5658762.1"/>
    <property type="molecule type" value="Genomic_DNA"/>
</dbReference>
<name>A0A8H5SXW0_FUSCI</name>
<feature type="domain" description="Aldehyde dehydrogenase" evidence="5">
    <location>
        <begin position="217"/>
        <end position="271"/>
    </location>
</feature>
<sequence length="509" mass="55882">MASVQPPNPLPPDQNVGPILLGISGTCLALVIITTSVRIWVRTALRSSGWDDYTIVIVTLLGVQVGQTGQCVLDWRWEVLEPKDSNLLHLCYDCIFHTHRFDMFTTTSLCDMEHQPSIEDKDFSLGFDELGASSHGLRNRSCSVPRRCDIGSKLQVIPNPQSSICNLALTTLGVYAITAIWSNLELYLGIVGANLALSRSIFSYFFREGGTTKGSSYADRGPEDVDAAVDAAEKALPAWKKTHPEVRKALMLTLADLIDENAEATLALRTLAVMKIVRDEPLGVTIRIIPWNAPFPKAIYRTPASLAASNGYIYRPSKKTPFVTLVLGKVIKATGFPPGGCQILPAKGSTGLLLSHRIRVKKVSFTSSVPVWKNILAAATATNLKQAVKETVESILQDTGQDRIVCSHISAQEGVYDKFVEAYRDMMEVRAKEFGDVNGSEDKGFWFLPTAFIEVAEESEITTKEIFGPVSIIREFKEGDRVISRANNSEYGLAAGVFTRDINRALRVA</sequence>
<evidence type="ECO:0000256" key="3">
    <source>
        <dbReference type="ARBA" id="ARBA00049194"/>
    </source>
</evidence>
<dbReference type="InterPro" id="IPR016163">
    <property type="entry name" value="Ald_DH_C"/>
</dbReference>
<dbReference type="SUPFAM" id="SSF53720">
    <property type="entry name" value="ALDH-like"/>
    <property type="match status" value="1"/>
</dbReference>
<organism evidence="6 7">
    <name type="scientific">Fusarium circinatum</name>
    <name type="common">Pitch canker fungus</name>
    <name type="synonym">Gibberella circinata</name>
    <dbReference type="NCBI Taxonomy" id="48490"/>
    <lineage>
        <taxon>Eukaryota</taxon>
        <taxon>Fungi</taxon>
        <taxon>Dikarya</taxon>
        <taxon>Ascomycota</taxon>
        <taxon>Pezizomycotina</taxon>
        <taxon>Sordariomycetes</taxon>
        <taxon>Hypocreomycetidae</taxon>
        <taxon>Hypocreales</taxon>
        <taxon>Nectriaceae</taxon>
        <taxon>Fusarium</taxon>
        <taxon>Fusarium fujikuroi species complex</taxon>
    </lineage>
</organism>
<comment type="caution">
    <text evidence="6">The sequence shown here is derived from an EMBL/GenBank/DDBJ whole genome shotgun (WGS) entry which is preliminary data.</text>
</comment>
<keyword evidence="4" id="KW-0812">Transmembrane</keyword>
<comment type="catalytic activity">
    <reaction evidence="3">
        <text>an aldehyde + NAD(+) + H2O = a carboxylate + NADH + 2 H(+)</text>
        <dbReference type="Rhea" id="RHEA:16185"/>
        <dbReference type="ChEBI" id="CHEBI:15377"/>
        <dbReference type="ChEBI" id="CHEBI:15378"/>
        <dbReference type="ChEBI" id="CHEBI:17478"/>
        <dbReference type="ChEBI" id="CHEBI:29067"/>
        <dbReference type="ChEBI" id="CHEBI:57540"/>
        <dbReference type="ChEBI" id="CHEBI:57945"/>
        <dbReference type="EC" id="1.2.1.3"/>
    </reaction>
</comment>
<keyword evidence="4" id="KW-0472">Membrane</keyword>